<feature type="transmembrane region" description="Helical" evidence="1">
    <location>
        <begin position="269"/>
        <end position="300"/>
    </location>
</feature>
<dbReference type="Proteomes" id="UP000688137">
    <property type="component" value="Unassembled WGS sequence"/>
</dbReference>
<sequence length="393" mass="45607">MNKNQCYLPNQKQFYAPIVLTINMMYLSGMISFALNSELQNGILYFGCFVGSRLYKYIQQFSNRVIFYFSDLLFLVSFFLIFLTYFLTLHTKHLFLYYSFTGIFIIGIAGGINLIQVLMYLRLKYADEAISFFSLFIPLQFAIGSVIGSIIYDFPFPHLKQVMLMTFPIMTAVRVLLISIIPFSGLSQNVKQMEETSQNNQTADLQLNQTEEQVGSEKFLQAFLKNFKYLILVIIFQTSSMPFQYHPLQLFLVLFNMIFYQYIDKNKMIVLGQISVCFGYCMNMTIFSASGYYLGLGSLFYPIICKISSSELIMISEISWIIRLSTMCFIAVMQKISYNLFLLDSEVYNNVFFILNFVSLILLISLLFFSKKNEKNKVEFEMILGVQTRGELN</sequence>
<reference evidence="2" key="1">
    <citation type="submission" date="2021-01" db="EMBL/GenBank/DDBJ databases">
        <authorList>
            <consortium name="Genoscope - CEA"/>
            <person name="William W."/>
        </authorList>
    </citation>
    <scope>NUCLEOTIDE SEQUENCE</scope>
</reference>
<keyword evidence="1" id="KW-1133">Transmembrane helix</keyword>
<name>A0A8S1KMM2_PARPR</name>
<dbReference type="EMBL" id="CAJJDM010000019">
    <property type="protein sequence ID" value="CAD8054202.1"/>
    <property type="molecule type" value="Genomic_DNA"/>
</dbReference>
<evidence type="ECO:0000313" key="2">
    <source>
        <dbReference type="EMBL" id="CAD8054202.1"/>
    </source>
</evidence>
<gene>
    <name evidence="2" type="ORF">PPRIM_AZ9-3.1.T0210348</name>
</gene>
<evidence type="ECO:0000313" key="3">
    <source>
        <dbReference type="Proteomes" id="UP000688137"/>
    </source>
</evidence>
<accession>A0A8S1KMM2</accession>
<proteinExistence type="predicted"/>
<keyword evidence="1" id="KW-0812">Transmembrane</keyword>
<feature type="transmembrane region" description="Helical" evidence="1">
    <location>
        <begin position="164"/>
        <end position="183"/>
    </location>
</feature>
<feature type="transmembrane region" description="Helical" evidence="1">
    <location>
        <begin position="352"/>
        <end position="369"/>
    </location>
</feature>
<keyword evidence="1" id="KW-0472">Membrane</keyword>
<feature type="transmembrane region" description="Helical" evidence="1">
    <location>
        <begin position="14"/>
        <end position="36"/>
    </location>
</feature>
<feature type="transmembrane region" description="Helical" evidence="1">
    <location>
        <begin position="132"/>
        <end position="152"/>
    </location>
</feature>
<dbReference type="OMA" id="EISWIIR"/>
<feature type="transmembrane region" description="Helical" evidence="1">
    <location>
        <begin position="65"/>
        <end position="89"/>
    </location>
</feature>
<protein>
    <submittedName>
        <fullName evidence="2">Uncharacterized protein</fullName>
    </submittedName>
</protein>
<evidence type="ECO:0000256" key="1">
    <source>
        <dbReference type="SAM" id="Phobius"/>
    </source>
</evidence>
<dbReference type="AlphaFoldDB" id="A0A8S1KMM2"/>
<feature type="transmembrane region" description="Helical" evidence="1">
    <location>
        <begin position="95"/>
        <end position="120"/>
    </location>
</feature>
<comment type="caution">
    <text evidence="2">The sequence shown here is derived from an EMBL/GenBank/DDBJ whole genome shotgun (WGS) entry which is preliminary data.</text>
</comment>
<organism evidence="2 3">
    <name type="scientific">Paramecium primaurelia</name>
    <dbReference type="NCBI Taxonomy" id="5886"/>
    <lineage>
        <taxon>Eukaryota</taxon>
        <taxon>Sar</taxon>
        <taxon>Alveolata</taxon>
        <taxon>Ciliophora</taxon>
        <taxon>Intramacronucleata</taxon>
        <taxon>Oligohymenophorea</taxon>
        <taxon>Peniculida</taxon>
        <taxon>Parameciidae</taxon>
        <taxon>Paramecium</taxon>
    </lineage>
</organism>
<keyword evidence="3" id="KW-1185">Reference proteome</keyword>